<dbReference type="Proteomes" id="UP001189624">
    <property type="component" value="Chromosome 6"/>
</dbReference>
<proteinExistence type="predicted"/>
<evidence type="ECO:0000256" key="1">
    <source>
        <dbReference type="SAM" id="Phobius"/>
    </source>
</evidence>
<keyword evidence="1" id="KW-0472">Membrane</keyword>
<organism evidence="2 3">
    <name type="scientific">Sphenostylis stenocarpa</name>
    <dbReference type="NCBI Taxonomy" id="92480"/>
    <lineage>
        <taxon>Eukaryota</taxon>
        <taxon>Viridiplantae</taxon>
        <taxon>Streptophyta</taxon>
        <taxon>Embryophyta</taxon>
        <taxon>Tracheophyta</taxon>
        <taxon>Spermatophyta</taxon>
        <taxon>Magnoliopsida</taxon>
        <taxon>eudicotyledons</taxon>
        <taxon>Gunneridae</taxon>
        <taxon>Pentapetalae</taxon>
        <taxon>rosids</taxon>
        <taxon>fabids</taxon>
        <taxon>Fabales</taxon>
        <taxon>Fabaceae</taxon>
        <taxon>Papilionoideae</taxon>
        <taxon>50 kb inversion clade</taxon>
        <taxon>NPAAA clade</taxon>
        <taxon>indigoferoid/millettioid clade</taxon>
        <taxon>Phaseoleae</taxon>
        <taxon>Sphenostylis</taxon>
    </lineage>
</organism>
<dbReference type="EMBL" id="OY731403">
    <property type="protein sequence ID" value="CAJ1962055.1"/>
    <property type="molecule type" value="Genomic_DNA"/>
</dbReference>
<protein>
    <submittedName>
        <fullName evidence="2">Uncharacterized protein</fullName>
    </submittedName>
</protein>
<evidence type="ECO:0000313" key="3">
    <source>
        <dbReference type="Proteomes" id="UP001189624"/>
    </source>
</evidence>
<keyword evidence="3" id="KW-1185">Reference proteome</keyword>
<sequence>MPANRANAAQSKRYLTNVCRWQRMQLLLIGHIALHCVLVDIAFAIAILKKCIYDPANPSKKPVGVKD</sequence>
<accession>A0AA86SWH5</accession>
<gene>
    <name evidence="2" type="ORF">AYBTSS11_LOCUS19044</name>
</gene>
<feature type="transmembrane region" description="Helical" evidence="1">
    <location>
        <begin position="26"/>
        <end position="48"/>
    </location>
</feature>
<evidence type="ECO:0000313" key="2">
    <source>
        <dbReference type="EMBL" id="CAJ1962055.1"/>
    </source>
</evidence>
<dbReference type="AlphaFoldDB" id="A0AA86SWH5"/>
<keyword evidence="1" id="KW-0812">Transmembrane</keyword>
<dbReference type="Gramene" id="rna-AYBTSS11_LOCUS19044">
    <property type="protein sequence ID" value="CAJ1962055.1"/>
    <property type="gene ID" value="gene-AYBTSS11_LOCUS19044"/>
</dbReference>
<name>A0AA86SWH5_9FABA</name>
<keyword evidence="1" id="KW-1133">Transmembrane helix</keyword>
<reference evidence="2" key="1">
    <citation type="submission" date="2023-10" db="EMBL/GenBank/DDBJ databases">
        <authorList>
            <person name="Domelevo Entfellner J.-B."/>
        </authorList>
    </citation>
    <scope>NUCLEOTIDE SEQUENCE</scope>
</reference>